<feature type="transmembrane region" description="Helical" evidence="5">
    <location>
        <begin position="144"/>
        <end position="169"/>
    </location>
</feature>
<evidence type="ECO:0000313" key="8">
    <source>
        <dbReference type="Proteomes" id="UP000316649"/>
    </source>
</evidence>
<dbReference type="PROSITE" id="PS50928">
    <property type="entry name" value="ABC_TM1"/>
    <property type="match status" value="1"/>
</dbReference>
<evidence type="ECO:0000256" key="2">
    <source>
        <dbReference type="ARBA" id="ARBA00022692"/>
    </source>
</evidence>
<evidence type="ECO:0000256" key="3">
    <source>
        <dbReference type="ARBA" id="ARBA00022989"/>
    </source>
</evidence>
<reference evidence="7 8" key="1">
    <citation type="submission" date="2019-07" db="EMBL/GenBank/DDBJ databases">
        <title>The pathways for chlorine oxyanion respiration interact through the shared metabolite chlorate.</title>
        <authorList>
            <person name="Barnum T.P."/>
            <person name="Cheng Y."/>
            <person name="Hill K.A."/>
            <person name="Lucas L.N."/>
            <person name="Carlson H.K."/>
            <person name="Coates J.D."/>
        </authorList>
    </citation>
    <scope>NUCLEOTIDE SEQUENCE [LARGE SCALE GENOMIC DNA]</scope>
    <source>
        <strain evidence="7 8">BK-1</strain>
    </source>
</reference>
<dbReference type="GO" id="GO:0055085">
    <property type="term" value="P:transmembrane transport"/>
    <property type="evidence" value="ECO:0007669"/>
    <property type="project" value="InterPro"/>
</dbReference>
<dbReference type="SUPFAM" id="SSF161098">
    <property type="entry name" value="MetI-like"/>
    <property type="match status" value="1"/>
</dbReference>
<organism evidence="7 8">
    <name type="scientific">Sedimenticola selenatireducens</name>
    <dbReference type="NCBI Taxonomy" id="191960"/>
    <lineage>
        <taxon>Bacteria</taxon>
        <taxon>Pseudomonadati</taxon>
        <taxon>Pseudomonadota</taxon>
        <taxon>Gammaproteobacteria</taxon>
        <taxon>Chromatiales</taxon>
        <taxon>Sedimenticolaceae</taxon>
        <taxon>Sedimenticola</taxon>
    </lineage>
</organism>
<evidence type="ECO:0000256" key="1">
    <source>
        <dbReference type="ARBA" id="ARBA00004651"/>
    </source>
</evidence>
<evidence type="ECO:0000256" key="4">
    <source>
        <dbReference type="ARBA" id="ARBA00023136"/>
    </source>
</evidence>
<dbReference type="Gene3D" id="1.10.3720.10">
    <property type="entry name" value="MetI-like"/>
    <property type="match status" value="1"/>
</dbReference>
<dbReference type="OrthoDB" id="9781724at2"/>
<feature type="transmembrane region" description="Helical" evidence="5">
    <location>
        <begin position="12"/>
        <end position="30"/>
    </location>
</feature>
<dbReference type="NCBIfam" id="NF038017">
    <property type="entry name" value="ABC_perm1"/>
    <property type="match status" value="1"/>
</dbReference>
<proteinExistence type="predicted"/>
<feature type="transmembrane region" description="Helical" evidence="5">
    <location>
        <begin position="36"/>
        <end position="54"/>
    </location>
</feature>
<feature type="transmembrane region" description="Helical" evidence="5">
    <location>
        <begin position="61"/>
        <end position="84"/>
    </location>
</feature>
<feature type="transmembrane region" description="Helical" evidence="5">
    <location>
        <begin position="204"/>
        <end position="222"/>
    </location>
</feature>
<dbReference type="InterPro" id="IPR035906">
    <property type="entry name" value="MetI-like_sf"/>
</dbReference>
<evidence type="ECO:0000313" key="7">
    <source>
        <dbReference type="EMBL" id="TVO70066.1"/>
    </source>
</evidence>
<keyword evidence="8" id="KW-1185">Reference proteome</keyword>
<dbReference type="PANTHER" id="PTHR43632">
    <property type="entry name" value="PERMEASE COMPONENT OF TUNGSTATE ABC TRANSPORTER"/>
    <property type="match status" value="1"/>
</dbReference>
<comment type="subcellular location">
    <subcellularLocation>
        <location evidence="1">Cell membrane</location>
        <topology evidence="1">Multi-pass membrane protein</topology>
    </subcellularLocation>
</comment>
<evidence type="ECO:0000256" key="5">
    <source>
        <dbReference type="SAM" id="Phobius"/>
    </source>
</evidence>
<dbReference type="EMBL" id="VMNH01000027">
    <property type="protein sequence ID" value="TVO70066.1"/>
    <property type="molecule type" value="Genomic_DNA"/>
</dbReference>
<dbReference type="Proteomes" id="UP000316649">
    <property type="component" value="Unassembled WGS sequence"/>
</dbReference>
<accession>A0A557RY11</accession>
<dbReference type="AlphaFoldDB" id="A0A557RY11"/>
<dbReference type="GO" id="GO:0005886">
    <property type="term" value="C:plasma membrane"/>
    <property type="evidence" value="ECO:0007669"/>
    <property type="project" value="UniProtKB-SubCell"/>
</dbReference>
<dbReference type="RefSeq" id="WP_144360346.1">
    <property type="nucleotide sequence ID" value="NZ_VMNH01000027.1"/>
</dbReference>
<keyword evidence="3 5" id="KW-1133">Transmembrane helix</keyword>
<keyword evidence="4 5" id="KW-0472">Membrane</keyword>
<dbReference type="InterPro" id="IPR049783">
    <property type="entry name" value="ABC_perm_TupB-like"/>
</dbReference>
<name>A0A557RY11_9GAMM</name>
<protein>
    <submittedName>
        <fullName evidence="7">ABC transporter permease subunit</fullName>
    </submittedName>
</protein>
<feature type="domain" description="ABC transmembrane type-1" evidence="6">
    <location>
        <begin position="26"/>
        <end position="222"/>
    </location>
</feature>
<dbReference type="PANTHER" id="PTHR43632:SF1">
    <property type="entry name" value="PERMEASE COMPONENT OF TUNGSTATE ABC TRANSPORTER"/>
    <property type="match status" value="1"/>
</dbReference>
<dbReference type="CDD" id="cd06261">
    <property type="entry name" value="TM_PBP2"/>
    <property type="match status" value="1"/>
</dbReference>
<gene>
    <name evidence="7" type="ORF">FHP88_17240</name>
</gene>
<evidence type="ECO:0000259" key="6">
    <source>
        <dbReference type="PROSITE" id="PS50928"/>
    </source>
</evidence>
<keyword evidence="2 5" id="KW-0812">Transmembrane</keyword>
<sequence length="233" mass="24901">MESLSAASYQALYLLFTGDSALWTIIGISFSVSVRALIYAAPFAILTAFILAYFTFPGRRLLVSIFNTALSIPAVVVGLTLYILLSKAGPLGSWRLLFTQDAMILGQIGLCFPLLVAMAHSALQASDRRAWETALTLGASPFRALMTILHETRFGLIGALVASFGRIIAEVGSSMMLGGNILNYTRNIPTAIALETSKGSFAEGIALGMVLLFMALFLNILLGQVQGKGEVTQ</sequence>
<comment type="caution">
    <text evidence="7">The sequence shown here is derived from an EMBL/GenBank/DDBJ whole genome shotgun (WGS) entry which is preliminary data.</text>
</comment>
<feature type="transmembrane region" description="Helical" evidence="5">
    <location>
        <begin position="104"/>
        <end position="123"/>
    </location>
</feature>
<dbReference type="InterPro" id="IPR000515">
    <property type="entry name" value="MetI-like"/>
</dbReference>